<reference evidence="1" key="1">
    <citation type="submission" date="2015-07" db="EMBL/GenBank/DDBJ databases">
        <title>Transcriptome Assembly of Anthurium amnicola.</title>
        <authorList>
            <person name="Suzuki J."/>
        </authorList>
    </citation>
    <scope>NUCLEOTIDE SEQUENCE</scope>
</reference>
<sequence>TARLFPGLPSMRSAAKPFLLFPWHRPKRNLQNLRSLRAVYFPFLSLFLPISELSRDASGKPRRLCCPVPPGFPRRLLLWVNPKAPPFFLPKVLVMDLGMGFPLAGAGAAELEELAMDTRLRIDLLTTKQKKVMLGPVVGMGNGDQGPPWLKPLLSTNFFVQCKL</sequence>
<dbReference type="EMBL" id="GDJX01013240">
    <property type="protein sequence ID" value="JAT54696.1"/>
    <property type="molecule type" value="Transcribed_RNA"/>
</dbReference>
<feature type="non-terminal residue" evidence="1">
    <location>
        <position position="164"/>
    </location>
</feature>
<accession>A0A1D1YJ86</accession>
<evidence type="ECO:0000313" key="1">
    <source>
        <dbReference type="EMBL" id="JAT54696.1"/>
    </source>
</evidence>
<proteinExistence type="predicted"/>
<dbReference type="AlphaFoldDB" id="A0A1D1YJ86"/>
<protein>
    <submittedName>
        <fullName evidence="1">Uncharacterized protein</fullName>
    </submittedName>
</protein>
<gene>
    <name evidence="1" type="ORF">g.83150</name>
</gene>
<name>A0A1D1YJ86_9ARAE</name>
<organism evidence="1">
    <name type="scientific">Anthurium amnicola</name>
    <dbReference type="NCBI Taxonomy" id="1678845"/>
    <lineage>
        <taxon>Eukaryota</taxon>
        <taxon>Viridiplantae</taxon>
        <taxon>Streptophyta</taxon>
        <taxon>Embryophyta</taxon>
        <taxon>Tracheophyta</taxon>
        <taxon>Spermatophyta</taxon>
        <taxon>Magnoliopsida</taxon>
        <taxon>Liliopsida</taxon>
        <taxon>Araceae</taxon>
        <taxon>Pothoideae</taxon>
        <taxon>Potheae</taxon>
        <taxon>Anthurium</taxon>
    </lineage>
</organism>
<feature type="non-terminal residue" evidence="1">
    <location>
        <position position="1"/>
    </location>
</feature>